<name>A0A2N6NSB3_BEABA</name>
<dbReference type="Proteomes" id="UP000235728">
    <property type="component" value="Unassembled WGS sequence"/>
</dbReference>
<feature type="chain" id="PRO_5014659514" evidence="1">
    <location>
        <begin position="17"/>
        <end position="190"/>
    </location>
</feature>
<evidence type="ECO:0000313" key="2">
    <source>
        <dbReference type="EMBL" id="PMB70138.1"/>
    </source>
</evidence>
<dbReference type="AlphaFoldDB" id="A0A2N6NSB3"/>
<protein>
    <submittedName>
        <fullName evidence="2">Uncharacterized protein</fullName>
    </submittedName>
</protein>
<organism evidence="2 3">
    <name type="scientific">Beauveria bassiana</name>
    <name type="common">White muscardine disease fungus</name>
    <name type="synonym">Tritirachium shiotae</name>
    <dbReference type="NCBI Taxonomy" id="176275"/>
    <lineage>
        <taxon>Eukaryota</taxon>
        <taxon>Fungi</taxon>
        <taxon>Dikarya</taxon>
        <taxon>Ascomycota</taxon>
        <taxon>Pezizomycotina</taxon>
        <taxon>Sordariomycetes</taxon>
        <taxon>Hypocreomycetidae</taxon>
        <taxon>Hypocreales</taxon>
        <taxon>Cordycipitaceae</taxon>
        <taxon>Beauveria</taxon>
    </lineage>
</organism>
<sequence>MLTLSLLLGAAAGVNAFAGRELIEVNVTDGVHFCVDSCHYKGVLFSEKGHYCPIEEAVRVVDKDGSDSFYAPYQCAGEELPDGFTERQLHDGEKPLECATTTTEGCEVPAYLRGLKKKTIEWSEVVEELKKAKAQDAQSSPEKPSPALKEPVNCALEGSKAFQKCQKENKPTFSKCNEEGLKAVKACRQK</sequence>
<proteinExistence type="predicted"/>
<dbReference type="EMBL" id="MRVG01000004">
    <property type="protein sequence ID" value="PMB70138.1"/>
    <property type="molecule type" value="Genomic_DNA"/>
</dbReference>
<evidence type="ECO:0000313" key="3">
    <source>
        <dbReference type="Proteomes" id="UP000235728"/>
    </source>
</evidence>
<feature type="signal peptide" evidence="1">
    <location>
        <begin position="1"/>
        <end position="16"/>
    </location>
</feature>
<evidence type="ECO:0000256" key="1">
    <source>
        <dbReference type="SAM" id="SignalP"/>
    </source>
</evidence>
<accession>A0A2N6NSB3</accession>
<keyword evidence="1" id="KW-0732">Signal</keyword>
<reference evidence="2 3" key="1">
    <citation type="journal article" date="2016" name="Appl. Microbiol. Biotechnol.">
        <title>Characterization of T-DNA insertion mutants with decreased virulence in the entomopathogenic fungus Beauveria bassiana JEF-007.</title>
        <authorList>
            <person name="Kim S."/>
            <person name="Lee S.J."/>
            <person name="Nai Y.S."/>
            <person name="Yu J.S."/>
            <person name="Lee M.R."/>
            <person name="Yang Y.T."/>
            <person name="Kim J.S."/>
        </authorList>
    </citation>
    <scope>NUCLEOTIDE SEQUENCE [LARGE SCALE GENOMIC DNA]</scope>
    <source>
        <strain evidence="2 3">JEF-007</strain>
    </source>
</reference>
<gene>
    <name evidence="2" type="ORF">BM221_004787</name>
</gene>
<comment type="caution">
    <text evidence="2">The sequence shown here is derived from an EMBL/GenBank/DDBJ whole genome shotgun (WGS) entry which is preliminary data.</text>
</comment>